<dbReference type="AlphaFoldDB" id="A0AAV8YJ54"/>
<protein>
    <recommendedName>
        <fullName evidence="3">Homing endonuclease LAGLIDADG domain-containing protein</fullName>
    </recommendedName>
</protein>
<proteinExistence type="predicted"/>
<accession>A0AAV8YJ54</accession>
<comment type="caution">
    <text evidence="1">The sequence shown here is derived from an EMBL/GenBank/DDBJ whole genome shotgun (WGS) entry which is preliminary data.</text>
</comment>
<dbReference type="PANTHER" id="PTHR33050:SF7">
    <property type="entry name" value="RIBONUCLEASE H"/>
    <property type="match status" value="1"/>
</dbReference>
<dbReference type="PANTHER" id="PTHR33050">
    <property type="entry name" value="REVERSE TRANSCRIPTASE DOMAIN-CONTAINING PROTEIN"/>
    <property type="match status" value="1"/>
</dbReference>
<evidence type="ECO:0008006" key="3">
    <source>
        <dbReference type="Google" id="ProtNLM"/>
    </source>
</evidence>
<evidence type="ECO:0000313" key="2">
    <source>
        <dbReference type="Proteomes" id="UP001162156"/>
    </source>
</evidence>
<reference evidence="1" key="1">
    <citation type="journal article" date="2023" name="Insect Mol. Biol.">
        <title>Genome sequencing provides insights into the evolution of gene families encoding plant cell wall-degrading enzymes in longhorned beetles.</title>
        <authorList>
            <person name="Shin N.R."/>
            <person name="Okamura Y."/>
            <person name="Kirsch R."/>
            <person name="Pauchet Y."/>
        </authorList>
    </citation>
    <scope>NUCLEOTIDE SEQUENCE</scope>
    <source>
        <strain evidence="1">RBIC_L_NR</strain>
    </source>
</reference>
<dbReference type="CDD" id="cd09275">
    <property type="entry name" value="RNase_HI_RT_DIRS1"/>
    <property type="match status" value="1"/>
</dbReference>
<dbReference type="Proteomes" id="UP001162156">
    <property type="component" value="Unassembled WGS sequence"/>
</dbReference>
<keyword evidence="2" id="KW-1185">Reference proteome</keyword>
<dbReference type="EMBL" id="JANEYF010002140">
    <property type="protein sequence ID" value="KAJ8950901.1"/>
    <property type="molecule type" value="Genomic_DNA"/>
</dbReference>
<evidence type="ECO:0000313" key="1">
    <source>
        <dbReference type="EMBL" id="KAJ8950901.1"/>
    </source>
</evidence>
<name>A0AAV8YJ54_9CUCU</name>
<dbReference type="InterPro" id="IPR052055">
    <property type="entry name" value="Hepadnavirus_pol/RT"/>
</dbReference>
<organism evidence="1 2">
    <name type="scientific">Rhamnusium bicolor</name>
    <dbReference type="NCBI Taxonomy" id="1586634"/>
    <lineage>
        <taxon>Eukaryota</taxon>
        <taxon>Metazoa</taxon>
        <taxon>Ecdysozoa</taxon>
        <taxon>Arthropoda</taxon>
        <taxon>Hexapoda</taxon>
        <taxon>Insecta</taxon>
        <taxon>Pterygota</taxon>
        <taxon>Neoptera</taxon>
        <taxon>Endopterygota</taxon>
        <taxon>Coleoptera</taxon>
        <taxon>Polyphaga</taxon>
        <taxon>Cucujiformia</taxon>
        <taxon>Chrysomeloidea</taxon>
        <taxon>Cerambycidae</taxon>
        <taxon>Lepturinae</taxon>
        <taxon>Rhagiini</taxon>
        <taxon>Rhamnusium</taxon>
    </lineage>
</organism>
<gene>
    <name evidence="1" type="ORF">NQ314_007758</name>
</gene>
<sequence>MLSGIRGTYVPYRSERVNSVRQTIELPKEKREKILKAIEDIKVGRSCKIRQFARFVGLLVSACPAVKYGWLYTRYFERIKDLALFKNNQNYNSLMDIPADIKPDLKWWKENIHSAFNDIRRDTFNLEIFTDASLSSWGIYCNGKSTHGFWSTKDKENHINYLELLNVYYGLMCFAKNCKSCKILLRVGNTHSFVLC</sequence>